<dbReference type="EMBL" id="DTCM01000024">
    <property type="protein sequence ID" value="HGL40441.1"/>
    <property type="molecule type" value="Genomic_DNA"/>
</dbReference>
<evidence type="ECO:0000313" key="1">
    <source>
        <dbReference type="EMBL" id="HGL40441.1"/>
    </source>
</evidence>
<accession>A0A7J3G3U0</accession>
<reference evidence="1" key="1">
    <citation type="journal article" date="2020" name="mSystems">
        <title>Genome- and Community-Level Interaction Insights into Carbon Utilization and Element Cycling Functions of Hydrothermarchaeota in Hydrothermal Sediment.</title>
        <authorList>
            <person name="Zhou Z."/>
            <person name="Liu Y."/>
            <person name="Xu W."/>
            <person name="Pan J."/>
            <person name="Luo Z.H."/>
            <person name="Li M."/>
        </authorList>
    </citation>
    <scope>NUCLEOTIDE SEQUENCE [LARGE SCALE GENOMIC DNA]</scope>
    <source>
        <strain evidence="1">SpSt-669</strain>
    </source>
</reference>
<dbReference type="AlphaFoldDB" id="A0A7J3G3U0"/>
<proteinExistence type="predicted"/>
<organism evidence="1">
    <name type="scientific">Caldiarchaeum subterraneum</name>
    <dbReference type="NCBI Taxonomy" id="311458"/>
    <lineage>
        <taxon>Archaea</taxon>
        <taxon>Nitrososphaerota</taxon>
        <taxon>Candidatus Caldarchaeales</taxon>
        <taxon>Candidatus Caldarchaeaceae</taxon>
        <taxon>Candidatus Caldarchaeum</taxon>
    </lineage>
</organism>
<comment type="caution">
    <text evidence="1">The sequence shown here is derived from an EMBL/GenBank/DDBJ whole genome shotgun (WGS) entry which is preliminary data.</text>
</comment>
<gene>
    <name evidence="1" type="ORF">ENU43_02065</name>
</gene>
<protein>
    <submittedName>
        <fullName evidence="1">Uncharacterized protein</fullName>
    </submittedName>
</protein>
<sequence length="129" mass="13148">MKTERILLFIIIVASLATVSYSASISTAQINQAGGTGVVNVSKTDIRVLSVKLGSASFAVTTIDVVTVSLTSSISGNYLIQVFVNVGACSASGSTTASLGPTATTLTIDVSPDCGYSSQATVRVRVTQP</sequence>
<name>A0A7J3G3U0_CALS0</name>